<dbReference type="Gene3D" id="2.60.120.10">
    <property type="entry name" value="Jelly Rolls"/>
    <property type="match status" value="1"/>
</dbReference>
<dbReference type="PANTHER" id="PTHR43280">
    <property type="entry name" value="ARAC-FAMILY TRANSCRIPTIONAL REGULATOR"/>
    <property type="match status" value="1"/>
</dbReference>
<dbReference type="OrthoDB" id="9803764at2"/>
<feature type="domain" description="HTH araC/xylS-type" evidence="4">
    <location>
        <begin position="193"/>
        <end position="291"/>
    </location>
</feature>
<dbReference type="InterPro" id="IPR003313">
    <property type="entry name" value="AraC-bd"/>
</dbReference>
<dbReference type="AlphaFoldDB" id="A0A246WSV5"/>
<name>A0A246WSV5_9BURK</name>
<sequence>MKAINFPDDTPNFEVSDFGGGADAFVFDLVKLEGRNEIPRPFLHRHSYYHILWMSQARGNHVLDFDNYEIRPNSVFFISPGQIHGWTSEIDASGYAINFSPEFFLQIFPRIEELADFPFFHIANTDPVLYLTPQQHEELFPLLMEIEKEYAGDQRWRYDVVRSFLQILLTRMRRLHRPHGAESGLPRSYSLTKRFKLLIEEHYLEFGSVQDYAQRLFVTDRKLNEAVKSTTGKTATQLIHERILMEAKRLLAQSELSIAEISYRLNFDDFAYFCRFFKKNVQMTPGEFKKKFSAPLA</sequence>
<keyword evidence="1" id="KW-0805">Transcription regulation</keyword>
<dbReference type="InterPro" id="IPR018060">
    <property type="entry name" value="HTH_AraC"/>
</dbReference>
<accession>A0A246WSV5</accession>
<organism evidence="6 7">
    <name type="scientific">Herbaspirillum robiniae</name>
    <dbReference type="NCBI Taxonomy" id="2014887"/>
    <lineage>
        <taxon>Bacteria</taxon>
        <taxon>Pseudomonadati</taxon>
        <taxon>Pseudomonadota</taxon>
        <taxon>Betaproteobacteria</taxon>
        <taxon>Burkholderiales</taxon>
        <taxon>Oxalobacteraceae</taxon>
        <taxon>Herbaspirillum</taxon>
    </lineage>
</organism>
<dbReference type="InterPro" id="IPR037923">
    <property type="entry name" value="HTH-like"/>
</dbReference>
<reference evidence="5 8" key="2">
    <citation type="journal article" date="2020" name="Front. Plant Sci.">
        <title>Isolation of Rhizosphere Bacteria That Improve Quality and Water Stress Tolerance in Greenhouse Ornamentals.</title>
        <authorList>
            <person name="Nordstedt N.P."/>
            <person name="Jones M.L."/>
        </authorList>
    </citation>
    <scope>NUCLEOTIDE SEQUENCE [LARGE SCALE GENOMIC DNA]</scope>
    <source>
        <strain evidence="5 8">C6C2</strain>
    </source>
</reference>
<evidence type="ECO:0000256" key="2">
    <source>
        <dbReference type="ARBA" id="ARBA00023125"/>
    </source>
</evidence>
<dbReference type="EMBL" id="NJGU01000005">
    <property type="protein sequence ID" value="OWY29482.1"/>
    <property type="molecule type" value="Genomic_DNA"/>
</dbReference>
<evidence type="ECO:0000313" key="7">
    <source>
        <dbReference type="Proteomes" id="UP000197596"/>
    </source>
</evidence>
<dbReference type="Pfam" id="PF12833">
    <property type="entry name" value="HTH_18"/>
    <property type="match status" value="1"/>
</dbReference>
<dbReference type="GO" id="GO:0043565">
    <property type="term" value="F:sequence-specific DNA binding"/>
    <property type="evidence" value="ECO:0007669"/>
    <property type="project" value="InterPro"/>
</dbReference>
<gene>
    <name evidence="6" type="ORF">CEJ42_09515</name>
    <name evidence="5" type="ORF">HNO84_20365</name>
</gene>
<dbReference type="Proteomes" id="UP000536746">
    <property type="component" value="Unassembled WGS sequence"/>
</dbReference>
<dbReference type="SUPFAM" id="SSF51215">
    <property type="entry name" value="Regulatory protein AraC"/>
    <property type="match status" value="1"/>
</dbReference>
<dbReference type="SMART" id="SM00342">
    <property type="entry name" value="HTH_ARAC"/>
    <property type="match status" value="1"/>
</dbReference>
<comment type="caution">
    <text evidence="6">The sequence shown here is derived from an EMBL/GenBank/DDBJ whole genome shotgun (WGS) entry which is preliminary data.</text>
</comment>
<evidence type="ECO:0000313" key="8">
    <source>
        <dbReference type="Proteomes" id="UP000536746"/>
    </source>
</evidence>
<keyword evidence="8" id="KW-1185">Reference proteome</keyword>
<dbReference type="InterPro" id="IPR009057">
    <property type="entry name" value="Homeodomain-like_sf"/>
</dbReference>
<dbReference type="Pfam" id="PF02311">
    <property type="entry name" value="AraC_binding"/>
    <property type="match status" value="1"/>
</dbReference>
<reference evidence="6 7" key="1">
    <citation type="submission" date="2017-06" db="EMBL/GenBank/DDBJ databases">
        <title>Herbaspirillum phytohormonus sp. nov., isolated from the root nodule of Robinia pseudoacacia in lead-zinc mine.</title>
        <authorList>
            <person name="Fan M."/>
            <person name="Lin Y."/>
        </authorList>
    </citation>
    <scope>NUCLEOTIDE SEQUENCE [LARGE SCALE GENOMIC DNA]</scope>
    <source>
        <strain evidence="6 7">HZ10</strain>
    </source>
</reference>
<keyword evidence="3" id="KW-0804">Transcription</keyword>
<dbReference type="PROSITE" id="PS01124">
    <property type="entry name" value="HTH_ARAC_FAMILY_2"/>
    <property type="match status" value="1"/>
</dbReference>
<evidence type="ECO:0000259" key="4">
    <source>
        <dbReference type="PROSITE" id="PS01124"/>
    </source>
</evidence>
<keyword evidence="2" id="KW-0238">DNA-binding</keyword>
<dbReference type="SUPFAM" id="SSF46689">
    <property type="entry name" value="Homeodomain-like"/>
    <property type="match status" value="1"/>
</dbReference>
<dbReference type="InterPro" id="IPR014710">
    <property type="entry name" value="RmlC-like_jellyroll"/>
</dbReference>
<proteinExistence type="predicted"/>
<dbReference type="EMBL" id="JABFMT010000031">
    <property type="protein sequence ID" value="NUU03970.1"/>
    <property type="molecule type" value="Genomic_DNA"/>
</dbReference>
<evidence type="ECO:0000313" key="5">
    <source>
        <dbReference type="EMBL" id="NUU03970.1"/>
    </source>
</evidence>
<protein>
    <submittedName>
        <fullName evidence="6">AraC family transcriptional regulator</fullName>
    </submittedName>
    <submittedName>
        <fullName evidence="5">Helix-turn-helix domain-containing protein</fullName>
    </submittedName>
</protein>
<dbReference type="RefSeq" id="WP_079219174.1">
    <property type="nucleotide sequence ID" value="NZ_CP018845.1"/>
</dbReference>
<dbReference type="PANTHER" id="PTHR43280:SF32">
    <property type="entry name" value="TRANSCRIPTIONAL REGULATORY PROTEIN"/>
    <property type="match status" value="1"/>
</dbReference>
<evidence type="ECO:0000256" key="1">
    <source>
        <dbReference type="ARBA" id="ARBA00023015"/>
    </source>
</evidence>
<dbReference type="GO" id="GO:0003700">
    <property type="term" value="F:DNA-binding transcription factor activity"/>
    <property type="evidence" value="ECO:0007669"/>
    <property type="project" value="InterPro"/>
</dbReference>
<evidence type="ECO:0000256" key="3">
    <source>
        <dbReference type="ARBA" id="ARBA00023163"/>
    </source>
</evidence>
<dbReference type="Gene3D" id="1.10.10.60">
    <property type="entry name" value="Homeodomain-like"/>
    <property type="match status" value="1"/>
</dbReference>
<evidence type="ECO:0000313" key="6">
    <source>
        <dbReference type="EMBL" id="OWY29482.1"/>
    </source>
</evidence>
<dbReference type="Proteomes" id="UP000197596">
    <property type="component" value="Unassembled WGS sequence"/>
</dbReference>